<dbReference type="SUPFAM" id="SSF47240">
    <property type="entry name" value="Ferritin-like"/>
    <property type="match status" value="1"/>
</dbReference>
<dbReference type="PATRIC" id="fig|1123384.7.peg.1869"/>
<dbReference type="Gene3D" id="1.20.1260.10">
    <property type="match status" value="1"/>
</dbReference>
<dbReference type="CDD" id="cd01045">
    <property type="entry name" value="Ferritin_like_AB"/>
    <property type="match status" value="1"/>
</dbReference>
<dbReference type="InterPro" id="IPR009078">
    <property type="entry name" value="Ferritin-like_SF"/>
</dbReference>
<gene>
    <name evidence="1" type="ORF">AJ81_09290</name>
</gene>
<organism evidence="1 2">
    <name type="scientific">Pseudothermotoga hypogea DSM 11164 = NBRC 106472</name>
    <dbReference type="NCBI Taxonomy" id="1123384"/>
    <lineage>
        <taxon>Bacteria</taxon>
        <taxon>Thermotogati</taxon>
        <taxon>Thermotogota</taxon>
        <taxon>Thermotogae</taxon>
        <taxon>Thermotogales</taxon>
        <taxon>Thermotogaceae</taxon>
        <taxon>Pseudothermotoga</taxon>
    </lineage>
</organism>
<dbReference type="STRING" id="1123384.AJ81_09290"/>
<dbReference type="PaxDb" id="1123384-AJ81_09290"/>
<name>A0A0X1KSU7_9THEM</name>
<evidence type="ECO:0000313" key="2">
    <source>
        <dbReference type="Proteomes" id="UP000077469"/>
    </source>
</evidence>
<reference evidence="1 2" key="1">
    <citation type="submission" date="2014-01" db="EMBL/GenBank/DDBJ databases">
        <title>Genome sequencing of Thermotog hypogea.</title>
        <authorList>
            <person name="Zhang X."/>
            <person name="Alvare G."/>
            <person name="Fristensky B."/>
            <person name="Chen L."/>
            <person name="Suen T."/>
            <person name="Chen Q."/>
            <person name="Ma K."/>
        </authorList>
    </citation>
    <scope>NUCLEOTIDE SEQUENCE [LARGE SCALE GENOMIC DNA]</scope>
    <source>
        <strain evidence="1 2">DSM 11164</strain>
    </source>
</reference>
<dbReference type="AlphaFoldDB" id="A0A0X1KSU7"/>
<dbReference type="KEGG" id="phy:AJ81_09290"/>
<accession>A0A0X1KSU7</accession>
<proteinExistence type="predicted"/>
<keyword evidence="2" id="KW-1185">Reference proteome</keyword>
<dbReference type="InterPro" id="IPR012347">
    <property type="entry name" value="Ferritin-like"/>
</dbReference>
<sequence length="164" mass="19123">MIFMFNIDEIFEMAEQIERNGVVFYNKAAEMFPEYTKKNIFLKLAEMEKEHEKRFHQMRLDLANKEREISQFLDPQGEAAAYLRAMVSGKVFDAKLDPTTRFNQVRSLSEVLRIAIDVEKDSIIFYLGLKEMIPQGLGRDKIGLIVREEMSHVTILSDLLEKLS</sequence>
<dbReference type="Proteomes" id="UP000077469">
    <property type="component" value="Chromosome"/>
</dbReference>
<evidence type="ECO:0000313" key="1">
    <source>
        <dbReference type="EMBL" id="AJC74335.1"/>
    </source>
</evidence>
<dbReference type="EMBL" id="CP007141">
    <property type="protein sequence ID" value="AJC74335.1"/>
    <property type="molecule type" value="Genomic_DNA"/>
</dbReference>
<protein>
    <submittedName>
        <fullName evidence="1">Rubrerythrin</fullName>
    </submittedName>
</protein>